<evidence type="ECO:0000313" key="2">
    <source>
        <dbReference type="EMBL" id="AEO93906.1"/>
    </source>
</evidence>
<dbReference type="EMBL" id="JN638751">
    <property type="protein sequence ID" value="AEO93906.1"/>
    <property type="molecule type" value="Genomic_DNA"/>
</dbReference>
<reference evidence="2 3" key="1">
    <citation type="submission" date="2011-09" db="EMBL/GenBank/DDBJ databases">
        <authorList>
            <person name="Pope W.H."/>
            <person name="Pedulla M.L."/>
            <person name="Ford M.E."/>
            <person name="Peebles C.L."/>
            <person name="Hatfull G.H."/>
            <person name="Hendrix R.W."/>
        </authorList>
    </citation>
    <scope>NUCLEOTIDE SEQUENCE [LARGE SCALE GENOMIC DNA]</scope>
    <source>
        <strain evidence="2">G</strain>
    </source>
</reference>
<keyword evidence="1" id="KW-0472">Membrane</keyword>
<dbReference type="Proteomes" id="UP000009273">
    <property type="component" value="Segment"/>
</dbReference>
<evidence type="ECO:0000313" key="3">
    <source>
        <dbReference type="Proteomes" id="UP000009273"/>
    </source>
</evidence>
<sequence length="79" mass="9657">MYHNIDDVKIPLMVSFLFVFYLYNLIVYYGKHIRSRVCICTTRMHLCIYVLVYTYVHVYALAIYILTYMYMTNYDKTIQ</sequence>
<organism evidence="2 3">
    <name type="scientific">Bacillus phage G</name>
    <dbReference type="NCBI Taxonomy" id="2884420"/>
    <lineage>
        <taxon>Viruses</taxon>
        <taxon>Duplodnaviria</taxon>
        <taxon>Heunggongvirae</taxon>
        <taxon>Uroviricota</taxon>
        <taxon>Caudoviricetes</taxon>
        <taxon>Donellivirus</taxon>
        <taxon>Donellivirus gee</taxon>
    </lineage>
</organism>
<name>G3MB43_9CAUD</name>
<dbReference type="GeneID" id="18563871"/>
<evidence type="ECO:0000256" key="1">
    <source>
        <dbReference type="SAM" id="Phobius"/>
    </source>
</evidence>
<feature type="transmembrane region" description="Helical" evidence="1">
    <location>
        <begin position="50"/>
        <end position="71"/>
    </location>
</feature>
<keyword evidence="3" id="KW-1185">Reference proteome</keyword>
<proteinExistence type="predicted"/>
<gene>
    <name evidence="2" type="primary">663</name>
    <name evidence="2" type="ORF">G_663</name>
</gene>
<dbReference type="KEGG" id="vg:18563871"/>
<keyword evidence="1" id="KW-1133">Transmembrane helix</keyword>
<feature type="transmembrane region" description="Helical" evidence="1">
    <location>
        <begin position="12"/>
        <end position="29"/>
    </location>
</feature>
<accession>G3MB43</accession>
<keyword evidence="1" id="KW-0812">Transmembrane</keyword>
<protein>
    <submittedName>
        <fullName evidence="2">Gp663</fullName>
    </submittedName>
</protein>
<dbReference type="RefSeq" id="YP_009015955.1">
    <property type="nucleotide sequence ID" value="NC_023719.1"/>
</dbReference>